<name>A0ACC0SQW6_POPTR</name>
<evidence type="ECO:0000313" key="2">
    <source>
        <dbReference type="Proteomes" id="UP000006729"/>
    </source>
</evidence>
<sequence>MQSMMLDASFLLLVSCILHFYYLSKGQEVTYCDNSMNYTSGSAYQQNLNLTLTSLAANASLTGYYISTVGQNPNLVYGLINCPGFISNEVCKTCANSVTTKIIQLCPNQKSASVCNENCSLQYSDSQFFSTADSAIRLSVFSSQNADDPFLFRSQLGSLLGNISNNAAADTSRLAVGRTSYTSSIYINGKSPNTVGTVVISVAVTLAVITAILCGFLFWKKRKTKRVGDIVHHSRHDDSQPCSPGADEEGYTTIDSLSIGLNTLREATGNFCDEYKLGQGGFGPVYKGKLRNGTEIAVKRLSNSSRQGLEELKTEVLLVAKLLHRNLVWLLGFCLEEEEKLLVYEYLPNGSLDKVLFDQNKRCSLEWERRHEIIIGIARGLLYLHEDSQLRIIHRDLKASNILLDESMQPKISDFGLARLFSGSQTQGNTNRIAGTYGYMAPEYAKKGHFSTKSDVYSFGILVLEIVTGQKISSFRHTINLQSCAWQHWTNGTALELVDPTLGGQWPENEILNCIHIGLLCVQEAFADRPTMSQIVMMLNGYTMTSPAPSRPGFYVSKANSGSASGTDDSGSSPLPVSLQQSVNCVSITDLYPR</sequence>
<organism evidence="1 2">
    <name type="scientific">Populus trichocarpa</name>
    <name type="common">Western balsam poplar</name>
    <name type="synonym">Populus balsamifera subsp. trichocarpa</name>
    <dbReference type="NCBI Taxonomy" id="3694"/>
    <lineage>
        <taxon>Eukaryota</taxon>
        <taxon>Viridiplantae</taxon>
        <taxon>Streptophyta</taxon>
        <taxon>Embryophyta</taxon>
        <taxon>Tracheophyta</taxon>
        <taxon>Spermatophyta</taxon>
        <taxon>Magnoliopsida</taxon>
        <taxon>eudicotyledons</taxon>
        <taxon>Gunneridae</taxon>
        <taxon>Pentapetalae</taxon>
        <taxon>rosids</taxon>
        <taxon>fabids</taxon>
        <taxon>Malpighiales</taxon>
        <taxon>Salicaceae</taxon>
        <taxon>Saliceae</taxon>
        <taxon>Populus</taxon>
    </lineage>
</organism>
<accession>A0ACC0SQW6</accession>
<protein>
    <submittedName>
        <fullName evidence="1">Uncharacterized protein</fullName>
    </submittedName>
</protein>
<proteinExistence type="predicted"/>
<keyword evidence="2" id="KW-1185">Reference proteome</keyword>
<reference evidence="1 2" key="1">
    <citation type="journal article" date="2006" name="Science">
        <title>The genome of black cottonwood, Populus trichocarpa (Torr. &amp; Gray).</title>
        <authorList>
            <person name="Tuskan G.A."/>
            <person name="Difazio S."/>
            <person name="Jansson S."/>
            <person name="Bohlmann J."/>
            <person name="Grigoriev I."/>
            <person name="Hellsten U."/>
            <person name="Putnam N."/>
            <person name="Ralph S."/>
            <person name="Rombauts S."/>
            <person name="Salamov A."/>
            <person name="Schein J."/>
            <person name="Sterck L."/>
            <person name="Aerts A."/>
            <person name="Bhalerao R.R."/>
            <person name="Bhalerao R.P."/>
            <person name="Blaudez D."/>
            <person name="Boerjan W."/>
            <person name="Brun A."/>
            <person name="Brunner A."/>
            <person name="Busov V."/>
            <person name="Campbell M."/>
            <person name="Carlson J."/>
            <person name="Chalot M."/>
            <person name="Chapman J."/>
            <person name="Chen G.L."/>
            <person name="Cooper D."/>
            <person name="Coutinho P.M."/>
            <person name="Couturier J."/>
            <person name="Covert S."/>
            <person name="Cronk Q."/>
            <person name="Cunningham R."/>
            <person name="Davis J."/>
            <person name="Degroeve S."/>
            <person name="Dejardin A."/>
            <person name="Depamphilis C."/>
            <person name="Detter J."/>
            <person name="Dirks B."/>
            <person name="Dubchak I."/>
            <person name="Duplessis S."/>
            <person name="Ehlting J."/>
            <person name="Ellis B."/>
            <person name="Gendler K."/>
            <person name="Goodstein D."/>
            <person name="Gribskov M."/>
            <person name="Grimwood J."/>
            <person name="Groover A."/>
            <person name="Gunter L."/>
            <person name="Hamberger B."/>
            <person name="Heinze B."/>
            <person name="Helariutta Y."/>
            <person name="Henrissat B."/>
            <person name="Holligan D."/>
            <person name="Holt R."/>
            <person name="Huang W."/>
            <person name="Islam-Faridi N."/>
            <person name="Jones S."/>
            <person name="Jones-Rhoades M."/>
            <person name="Jorgensen R."/>
            <person name="Joshi C."/>
            <person name="Kangasjarvi J."/>
            <person name="Karlsson J."/>
            <person name="Kelleher C."/>
            <person name="Kirkpatrick R."/>
            <person name="Kirst M."/>
            <person name="Kohler A."/>
            <person name="Kalluri U."/>
            <person name="Larimer F."/>
            <person name="Leebens-Mack J."/>
            <person name="Leple J.C."/>
            <person name="Locascio P."/>
            <person name="Lou Y."/>
            <person name="Lucas S."/>
            <person name="Martin F."/>
            <person name="Montanini B."/>
            <person name="Napoli C."/>
            <person name="Nelson D.R."/>
            <person name="Nelson C."/>
            <person name="Nieminen K."/>
            <person name="Nilsson O."/>
            <person name="Pereda V."/>
            <person name="Peter G."/>
            <person name="Philippe R."/>
            <person name="Pilate G."/>
            <person name="Poliakov A."/>
            <person name="Razumovskaya J."/>
            <person name="Richardson P."/>
            <person name="Rinaldi C."/>
            <person name="Ritland K."/>
            <person name="Rouze P."/>
            <person name="Ryaboy D."/>
            <person name="Schmutz J."/>
            <person name="Schrader J."/>
            <person name="Segerman B."/>
            <person name="Shin H."/>
            <person name="Siddiqui A."/>
            <person name="Sterky F."/>
            <person name="Terry A."/>
            <person name="Tsai C.J."/>
            <person name="Uberbacher E."/>
            <person name="Unneberg P."/>
            <person name="Vahala J."/>
            <person name="Wall K."/>
            <person name="Wessler S."/>
            <person name="Yang G."/>
            <person name="Yin T."/>
            <person name="Douglas C."/>
            <person name="Marra M."/>
            <person name="Sandberg G."/>
            <person name="Van de Peer Y."/>
            <person name="Rokhsar D."/>
        </authorList>
    </citation>
    <scope>NUCLEOTIDE SEQUENCE [LARGE SCALE GENOMIC DNA]</scope>
    <source>
        <strain evidence="2">cv. Nisqually</strain>
    </source>
</reference>
<comment type="caution">
    <text evidence="1">The sequence shown here is derived from an EMBL/GenBank/DDBJ whole genome shotgun (WGS) entry which is preliminary data.</text>
</comment>
<dbReference type="Proteomes" id="UP000006729">
    <property type="component" value="Chromosome 7"/>
</dbReference>
<evidence type="ECO:0000313" key="1">
    <source>
        <dbReference type="EMBL" id="KAI9391660.1"/>
    </source>
</evidence>
<gene>
    <name evidence="1" type="ORF">POPTR_007G120900v4</name>
</gene>
<dbReference type="EMBL" id="CM009296">
    <property type="protein sequence ID" value="KAI9391660.1"/>
    <property type="molecule type" value="Genomic_DNA"/>
</dbReference>